<name>A0ABX1J723_9PSEU</name>
<protein>
    <submittedName>
        <fullName evidence="1">Uncharacterized protein</fullName>
    </submittedName>
</protein>
<evidence type="ECO:0000313" key="2">
    <source>
        <dbReference type="Proteomes" id="UP000715441"/>
    </source>
</evidence>
<dbReference type="Proteomes" id="UP000715441">
    <property type="component" value="Unassembled WGS sequence"/>
</dbReference>
<organism evidence="1 2">
    <name type="scientific">Amycolatopsis acididurans</name>
    <dbReference type="NCBI Taxonomy" id="2724524"/>
    <lineage>
        <taxon>Bacteria</taxon>
        <taxon>Bacillati</taxon>
        <taxon>Actinomycetota</taxon>
        <taxon>Actinomycetes</taxon>
        <taxon>Pseudonocardiales</taxon>
        <taxon>Pseudonocardiaceae</taxon>
        <taxon>Amycolatopsis</taxon>
    </lineage>
</organism>
<accession>A0ABX1J723</accession>
<proteinExistence type="predicted"/>
<gene>
    <name evidence="1" type="ORF">HFP15_14750</name>
</gene>
<reference evidence="1 2" key="1">
    <citation type="submission" date="2020-04" db="EMBL/GenBank/DDBJ databases">
        <title>Novel species.</title>
        <authorList>
            <person name="Teo W.F.A."/>
            <person name="Lipun K."/>
            <person name="Srisuk N."/>
            <person name="Duangmal K."/>
        </authorList>
    </citation>
    <scope>NUCLEOTIDE SEQUENCE [LARGE SCALE GENOMIC DNA]</scope>
    <source>
        <strain evidence="1 2">K13G38</strain>
    </source>
</reference>
<evidence type="ECO:0000313" key="1">
    <source>
        <dbReference type="EMBL" id="NKQ54145.1"/>
    </source>
</evidence>
<comment type="caution">
    <text evidence="1">The sequence shown here is derived from an EMBL/GenBank/DDBJ whole genome shotgun (WGS) entry which is preliminary data.</text>
</comment>
<dbReference type="RefSeq" id="WP_168515747.1">
    <property type="nucleotide sequence ID" value="NZ_JAAXLS010000008.1"/>
</dbReference>
<dbReference type="EMBL" id="JAAXLS010000008">
    <property type="protein sequence ID" value="NKQ54145.1"/>
    <property type="molecule type" value="Genomic_DNA"/>
</dbReference>
<keyword evidence="2" id="KW-1185">Reference proteome</keyword>
<sequence>MLEADGVGAATRAAQDVWGSGVLAGAVAGAAVGAPAGLASVGAAAAALAGPATGSGGGFEFPSVEEMNAVKGMWQERQVSIQHKQTQISQALRNLSELADDPESQGYLTQTRESLQLLNDQHVSMLKYVENYIQKLTHAANAKQANEENNTAALTSKPEH</sequence>